<accession>U1FXJ9</accession>
<sequence length="692" mass="78430">MTTLENCRYVRLPTPRSFRLLKITNKATPVELSLQIFETGSHPKYTALSYTWGHPVFEDYPDTERHEVHHPFPYQKLPGKQTVTFNLHDALLQLQKSGHSGYLWIDAISIDQSSSEEKTHQVNMMCEIYENATSVLIWLGKDDESTPMVTEVLRKLAVCVKTAPDIFAHDAAALRMLDMARELYHPHKHELLGIPNLNDDEETALNRFLARRWYGRLWIIQEVAVAKRAYVRWGFFTTSWETLSASINHWETSCHDKVTWRPREQFPKMKKATPMGKTAIIREVSDFTSGKTRSSLPRLPLEAKLSVLHEQSNTGAIFMMILRRTRSFCAKDARDKVFGLLGVIKRAARVRNLSECPISADYSKSVAQVYEEATTYILKNTSNLLPLSMVSDPSRILVKDLPSWAIDFSVGSHLSLGEINAVLGDQPDFNAANGPPKLSEYPIIRDRAMYVLAHILDKVADTGEAPTEVSNTSLEPYVKFTRSCPKIYRTGQHPVEVLWRTLIWDYGLTGSLHPASDTCGVSFRYWLACTVCNAIQREVWKGRLRSNCFLEMRSLEELAVGDPTGNIPRLDEIEEICEDNGVFEDGLDPERNTDQVSFAIRGGSKSDSNLKNSARRWDFVSRPILACIVLTKGTSDRVHFRRVKEMWSSSLRAGRYLSCYGPKLGAEIYETSQIAAMLHAPLIGDRTPISLI</sequence>
<name>U1FXJ9_ENDPU</name>
<dbReference type="Pfam" id="PF06985">
    <property type="entry name" value="HET"/>
    <property type="match status" value="1"/>
</dbReference>
<dbReference type="OMA" id="SASINHW"/>
<reference evidence="3" key="1">
    <citation type="journal article" date="2014" name="BMC Genomics">
        <title>Genome characteristics reveal the impact of lichenization on lichen-forming fungus Endocarpon pusillum Hedwig (Verrucariales, Ascomycota).</title>
        <authorList>
            <person name="Wang Y.-Y."/>
            <person name="Liu B."/>
            <person name="Zhang X.-Y."/>
            <person name="Zhou Q.-M."/>
            <person name="Zhang T."/>
            <person name="Li H."/>
            <person name="Yu Y.-F."/>
            <person name="Zhang X.-L."/>
            <person name="Hao X.-Y."/>
            <person name="Wang M."/>
            <person name="Wang L."/>
            <person name="Wei J.-C."/>
        </authorList>
    </citation>
    <scope>NUCLEOTIDE SEQUENCE [LARGE SCALE GENOMIC DNA]</scope>
    <source>
        <strain evidence="3">Z07020 / HMAS-L-300199</strain>
    </source>
</reference>
<dbReference type="GeneID" id="19236991"/>
<dbReference type="RefSeq" id="XP_007804864.1">
    <property type="nucleotide sequence ID" value="XM_007806673.1"/>
</dbReference>
<dbReference type="OrthoDB" id="2157530at2759"/>
<dbReference type="PANTHER" id="PTHR24148">
    <property type="entry name" value="ANKYRIN REPEAT DOMAIN-CONTAINING PROTEIN 39 HOMOLOG-RELATED"/>
    <property type="match status" value="1"/>
</dbReference>
<evidence type="ECO:0000313" key="3">
    <source>
        <dbReference type="Proteomes" id="UP000019373"/>
    </source>
</evidence>
<evidence type="ECO:0000259" key="1">
    <source>
        <dbReference type="Pfam" id="PF06985"/>
    </source>
</evidence>
<dbReference type="Proteomes" id="UP000019373">
    <property type="component" value="Unassembled WGS sequence"/>
</dbReference>
<protein>
    <recommendedName>
        <fullName evidence="1">Heterokaryon incompatibility domain-containing protein</fullName>
    </recommendedName>
</protein>
<gene>
    <name evidence="2" type="ORF">EPUS_01937</name>
</gene>
<dbReference type="AlphaFoldDB" id="U1FXJ9"/>
<organism evidence="2 3">
    <name type="scientific">Endocarpon pusillum (strain Z07020 / HMAS-L-300199)</name>
    <name type="common">Lichen-forming fungus</name>
    <dbReference type="NCBI Taxonomy" id="1263415"/>
    <lineage>
        <taxon>Eukaryota</taxon>
        <taxon>Fungi</taxon>
        <taxon>Dikarya</taxon>
        <taxon>Ascomycota</taxon>
        <taxon>Pezizomycotina</taxon>
        <taxon>Eurotiomycetes</taxon>
        <taxon>Chaetothyriomycetidae</taxon>
        <taxon>Verrucariales</taxon>
        <taxon>Verrucariaceae</taxon>
        <taxon>Endocarpon</taxon>
    </lineage>
</organism>
<dbReference type="InterPro" id="IPR010730">
    <property type="entry name" value="HET"/>
</dbReference>
<evidence type="ECO:0000313" key="2">
    <source>
        <dbReference type="EMBL" id="ERF69607.1"/>
    </source>
</evidence>
<dbReference type="PANTHER" id="PTHR24148:SF64">
    <property type="entry name" value="HETEROKARYON INCOMPATIBILITY DOMAIN-CONTAINING PROTEIN"/>
    <property type="match status" value="1"/>
</dbReference>
<dbReference type="eggNOG" id="ENOG502SHSN">
    <property type="taxonomic scope" value="Eukaryota"/>
</dbReference>
<dbReference type="InterPro" id="IPR052895">
    <property type="entry name" value="HetReg/Transcr_Mod"/>
</dbReference>
<dbReference type="EMBL" id="KE721402">
    <property type="protein sequence ID" value="ERF69607.1"/>
    <property type="molecule type" value="Genomic_DNA"/>
</dbReference>
<feature type="domain" description="Heterokaryon incompatibility" evidence="1">
    <location>
        <begin position="45"/>
        <end position="222"/>
    </location>
</feature>
<dbReference type="HOGENOM" id="CLU_004184_7_0_1"/>
<proteinExistence type="predicted"/>
<keyword evidence="3" id="KW-1185">Reference proteome</keyword>